<sequence length="57" mass="6480">MTINASKCFNGILRPARGLPIQALMCVTYYHIVGLFFKRQEKVESLKQSRSTYLVSA</sequence>
<keyword evidence="1" id="KW-0812">Transmembrane</keyword>
<protein>
    <submittedName>
        <fullName evidence="2">Uncharacterized protein</fullName>
    </submittedName>
</protein>
<feature type="transmembrane region" description="Helical" evidence="1">
    <location>
        <begin position="19"/>
        <end position="37"/>
    </location>
</feature>
<evidence type="ECO:0000313" key="3">
    <source>
        <dbReference type="Proteomes" id="UP000236161"/>
    </source>
</evidence>
<accession>A0A2I0AB18</accession>
<dbReference type="Proteomes" id="UP000236161">
    <property type="component" value="Unassembled WGS sequence"/>
</dbReference>
<proteinExistence type="predicted"/>
<dbReference type="EMBL" id="KZ452001">
    <property type="protein sequence ID" value="PKA52747.1"/>
    <property type="molecule type" value="Genomic_DNA"/>
</dbReference>
<reference evidence="2 3" key="1">
    <citation type="journal article" date="2017" name="Nature">
        <title>The Apostasia genome and the evolution of orchids.</title>
        <authorList>
            <person name="Zhang G.Q."/>
            <person name="Liu K.W."/>
            <person name="Li Z."/>
            <person name="Lohaus R."/>
            <person name="Hsiao Y.Y."/>
            <person name="Niu S.C."/>
            <person name="Wang J.Y."/>
            <person name="Lin Y.C."/>
            <person name="Xu Q."/>
            <person name="Chen L.J."/>
            <person name="Yoshida K."/>
            <person name="Fujiwara S."/>
            <person name="Wang Z.W."/>
            <person name="Zhang Y.Q."/>
            <person name="Mitsuda N."/>
            <person name="Wang M."/>
            <person name="Liu G.H."/>
            <person name="Pecoraro L."/>
            <person name="Huang H.X."/>
            <person name="Xiao X.J."/>
            <person name="Lin M."/>
            <person name="Wu X.Y."/>
            <person name="Wu W.L."/>
            <person name="Chen Y.Y."/>
            <person name="Chang S.B."/>
            <person name="Sakamoto S."/>
            <person name="Ohme-Takagi M."/>
            <person name="Yagi M."/>
            <person name="Zeng S.J."/>
            <person name="Shen C.Y."/>
            <person name="Yeh C.M."/>
            <person name="Luo Y.B."/>
            <person name="Tsai W.C."/>
            <person name="Van de Peer Y."/>
            <person name="Liu Z.J."/>
        </authorList>
    </citation>
    <scope>NUCLEOTIDE SEQUENCE [LARGE SCALE GENOMIC DNA]</scope>
    <source>
        <strain evidence="3">cv. Shenzhen</strain>
        <tissue evidence="2">Stem</tissue>
    </source>
</reference>
<keyword evidence="3" id="KW-1185">Reference proteome</keyword>
<keyword evidence="1" id="KW-1133">Transmembrane helix</keyword>
<name>A0A2I0AB18_9ASPA</name>
<gene>
    <name evidence="2" type="ORF">AXF42_Ash001728</name>
</gene>
<evidence type="ECO:0000313" key="2">
    <source>
        <dbReference type="EMBL" id="PKA52747.1"/>
    </source>
</evidence>
<evidence type="ECO:0000256" key="1">
    <source>
        <dbReference type="SAM" id="Phobius"/>
    </source>
</evidence>
<keyword evidence="1" id="KW-0472">Membrane</keyword>
<dbReference type="AlphaFoldDB" id="A0A2I0AB18"/>
<organism evidence="2 3">
    <name type="scientific">Apostasia shenzhenica</name>
    <dbReference type="NCBI Taxonomy" id="1088818"/>
    <lineage>
        <taxon>Eukaryota</taxon>
        <taxon>Viridiplantae</taxon>
        <taxon>Streptophyta</taxon>
        <taxon>Embryophyta</taxon>
        <taxon>Tracheophyta</taxon>
        <taxon>Spermatophyta</taxon>
        <taxon>Magnoliopsida</taxon>
        <taxon>Liliopsida</taxon>
        <taxon>Asparagales</taxon>
        <taxon>Orchidaceae</taxon>
        <taxon>Apostasioideae</taxon>
        <taxon>Apostasia</taxon>
    </lineage>
</organism>
<dbReference type="OrthoDB" id="1302609at2759"/>